<dbReference type="Gene3D" id="2.120.10.30">
    <property type="entry name" value="TolB, C-terminal domain"/>
    <property type="match status" value="3"/>
</dbReference>
<protein>
    <submittedName>
        <fullName evidence="4">NHL repeat-containing protein</fullName>
    </submittedName>
</protein>
<feature type="chain" id="PRO_5010310715" evidence="3">
    <location>
        <begin position="22"/>
        <end position="363"/>
    </location>
</feature>
<reference evidence="5" key="1">
    <citation type="submission" date="2016-10" db="EMBL/GenBank/DDBJ databases">
        <authorList>
            <person name="Varghese N."/>
            <person name="Submissions S."/>
        </authorList>
    </citation>
    <scope>NUCLEOTIDE SEQUENCE [LARGE SCALE GENOMIC DNA]</scope>
    <source>
        <strain evidence="5">DSM 24729</strain>
    </source>
</reference>
<evidence type="ECO:0000313" key="5">
    <source>
        <dbReference type="Proteomes" id="UP000182114"/>
    </source>
</evidence>
<dbReference type="PANTHER" id="PTHR13833:SF71">
    <property type="entry name" value="NHL DOMAIN-CONTAINING PROTEIN"/>
    <property type="match status" value="1"/>
</dbReference>
<dbReference type="EMBL" id="FNBD01000023">
    <property type="protein sequence ID" value="SDF54020.1"/>
    <property type="molecule type" value="Genomic_DNA"/>
</dbReference>
<dbReference type="InterPro" id="IPR011042">
    <property type="entry name" value="6-blade_b-propeller_TolB-like"/>
</dbReference>
<proteinExistence type="predicted"/>
<dbReference type="PROSITE" id="PS51257">
    <property type="entry name" value="PROKAR_LIPOPROTEIN"/>
    <property type="match status" value="1"/>
</dbReference>
<evidence type="ECO:0000256" key="3">
    <source>
        <dbReference type="SAM" id="SignalP"/>
    </source>
</evidence>
<dbReference type="RefSeq" id="WP_083332319.1">
    <property type="nucleotide sequence ID" value="NZ_FNBD01000023.1"/>
</dbReference>
<dbReference type="Pfam" id="PF01436">
    <property type="entry name" value="NHL"/>
    <property type="match status" value="5"/>
</dbReference>
<gene>
    <name evidence="4" type="ORF">SAMN04487992_1238</name>
</gene>
<organism evidence="4 5">
    <name type="scientific">Cellulophaga baltica</name>
    <dbReference type="NCBI Taxonomy" id="76594"/>
    <lineage>
        <taxon>Bacteria</taxon>
        <taxon>Pseudomonadati</taxon>
        <taxon>Bacteroidota</taxon>
        <taxon>Flavobacteriia</taxon>
        <taxon>Flavobacteriales</taxon>
        <taxon>Flavobacteriaceae</taxon>
        <taxon>Cellulophaga</taxon>
    </lineage>
</organism>
<dbReference type="AlphaFoldDB" id="A0A1G7LYN2"/>
<feature type="repeat" description="NHL" evidence="2">
    <location>
        <begin position="330"/>
        <end position="360"/>
    </location>
</feature>
<dbReference type="SUPFAM" id="SSF101898">
    <property type="entry name" value="NHL repeat"/>
    <property type="match status" value="1"/>
</dbReference>
<keyword evidence="1" id="KW-0677">Repeat</keyword>
<feature type="repeat" description="NHL" evidence="2">
    <location>
        <begin position="222"/>
        <end position="252"/>
    </location>
</feature>
<evidence type="ECO:0000256" key="1">
    <source>
        <dbReference type="ARBA" id="ARBA00022737"/>
    </source>
</evidence>
<evidence type="ECO:0000256" key="2">
    <source>
        <dbReference type="PROSITE-ProRule" id="PRU00504"/>
    </source>
</evidence>
<name>A0A1G7LYN2_9FLAO</name>
<feature type="repeat" description="NHL" evidence="2">
    <location>
        <begin position="114"/>
        <end position="144"/>
    </location>
</feature>
<accession>A0A1G7LYN2</accession>
<dbReference type="PANTHER" id="PTHR13833">
    <property type="match status" value="1"/>
</dbReference>
<keyword evidence="5" id="KW-1185">Reference proteome</keyword>
<dbReference type="Proteomes" id="UP000182114">
    <property type="component" value="Unassembled WGS sequence"/>
</dbReference>
<dbReference type="CDD" id="cd14953">
    <property type="entry name" value="NHL_like_1"/>
    <property type="match status" value="1"/>
</dbReference>
<dbReference type="PROSITE" id="PS51125">
    <property type="entry name" value="NHL"/>
    <property type="match status" value="5"/>
</dbReference>
<sequence>MKIWKLCILLLSIIFICGCSKDSSSGNEEDGTTTFTQEVTTLAGSGAVGRTDGTSATASFYNSLGVAVDAAGNVYVADTGNDIIRKITAAGIVTTLAGSETEGSEDGTGTAASFNSPNGIAVDATGNVYVADTGNHKIRKITTSGAVTTFAGSGTRSGTDANGIAASFNRPVGLAVDVTGNIYVADSFNQKIRKITPAGAVTTLAGSGSTGSTDAMALESTFSHPRGIAVDADGNVYVADTNNYKIRKIAITGEVTTLAGSGSFGRADGTATTATFQYPSDLAVDADGNVYVADHYNHLIRKITTTGIVTTWAGATTSGSTDATGTEASFYYPHGITIDTAGNIYVADSNNNKIRKITNTPIK</sequence>
<feature type="repeat" description="NHL" evidence="2">
    <location>
        <begin position="168"/>
        <end position="198"/>
    </location>
</feature>
<feature type="repeat" description="NHL" evidence="2">
    <location>
        <begin position="276"/>
        <end position="306"/>
    </location>
</feature>
<evidence type="ECO:0000313" key="4">
    <source>
        <dbReference type="EMBL" id="SDF54020.1"/>
    </source>
</evidence>
<dbReference type="InterPro" id="IPR001258">
    <property type="entry name" value="NHL_repeat"/>
</dbReference>
<feature type="signal peptide" evidence="3">
    <location>
        <begin position="1"/>
        <end position="21"/>
    </location>
</feature>
<keyword evidence="3" id="KW-0732">Signal</keyword>